<reference evidence="5" key="1">
    <citation type="journal article" date="2020" name="mSystems">
        <title>Genome- and Community-Level Interaction Insights into Carbon Utilization and Element Cycling Functions of Hydrothermarchaeota in Hydrothermal Sediment.</title>
        <authorList>
            <person name="Zhou Z."/>
            <person name="Liu Y."/>
            <person name="Xu W."/>
            <person name="Pan J."/>
            <person name="Luo Z.H."/>
            <person name="Li M."/>
        </authorList>
    </citation>
    <scope>NUCLEOTIDE SEQUENCE [LARGE SCALE GENOMIC DNA]</scope>
    <source>
        <strain evidence="5">SpSt-479</strain>
    </source>
</reference>
<dbReference type="Gene3D" id="2.60.40.10">
    <property type="entry name" value="Immunoglobulins"/>
    <property type="match status" value="1"/>
</dbReference>
<dbReference type="SUPFAM" id="SSF110296">
    <property type="entry name" value="Oligoxyloglucan reducing end-specific cellobiohydrolase"/>
    <property type="match status" value="3"/>
</dbReference>
<dbReference type="PANTHER" id="PTHR47199">
    <property type="entry name" value="PHOTOSYSTEM II STABILITY/ASSEMBLY FACTOR HCF136, CHLOROPLASTIC"/>
    <property type="match status" value="1"/>
</dbReference>
<dbReference type="Gene3D" id="2.130.10.10">
    <property type="entry name" value="YVTN repeat-like/Quinoprotein amine dehydrogenase"/>
    <property type="match status" value="4"/>
</dbReference>
<dbReference type="InterPro" id="IPR026444">
    <property type="entry name" value="Secre_tail"/>
</dbReference>
<evidence type="ECO:0000259" key="3">
    <source>
        <dbReference type="Pfam" id="PF14870"/>
    </source>
</evidence>
<proteinExistence type="predicted"/>
<dbReference type="Pfam" id="PF14870">
    <property type="entry name" value="PSII_BNR"/>
    <property type="match status" value="3"/>
</dbReference>
<gene>
    <name evidence="5" type="ORF">ENS31_00920</name>
</gene>
<dbReference type="InterPro" id="IPR028203">
    <property type="entry name" value="PSII_CF48-like_dom"/>
</dbReference>
<dbReference type="InterPro" id="IPR015943">
    <property type="entry name" value="WD40/YVTN_repeat-like_dom_sf"/>
</dbReference>
<comment type="caution">
    <text evidence="5">The sequence shown here is derived from an EMBL/GenBank/DDBJ whole genome shotgun (WGS) entry which is preliminary data.</text>
</comment>
<feature type="domain" description="Secretion system C-terminal sorting" evidence="4">
    <location>
        <begin position="774"/>
        <end position="851"/>
    </location>
</feature>
<dbReference type="NCBIfam" id="TIGR04183">
    <property type="entry name" value="Por_Secre_tail"/>
    <property type="match status" value="1"/>
</dbReference>
<sequence>MLNTVKSHYTGKSIIIIYLLLNYLSQCDFIIAQQEDTAKSKPVQYRRGIALQEGYISYDEYYSGKDMLEEKRRLFPIESTGVWTELHPRIPRVTYFGVHFVNTDIGWAVGNLGAAIKTTNGGNDWTISETNTTTLLLKVHSFDGQIVIAAGYNGMILRSSDGGETFEQIPSGTTNDLWGLQMLNDTLGFACGLNQTLLKTTDAGLTWQSVSAGLNAHYWAIDFLNEQYGMIACGGGKILKTTDGGNTWTEHQAGDANDLYAIDIIDSLHIAAAGLNGKNVYSSNGGINWVQNNRLQHDELNSIKFINADTGYTIGTYGGDSWGIRKTTNRGVTWFSPPSPNLSEWELELLPGGIGYSVGSTLWINKTTGGYDNWEGLFLNAQFVDVFFTDKLTGYAADGRYTGGPLYKTTDGGISWFGLPNFPSNAFTGSLRCVIFTDSVTGFGGGMPARIVKTTDAGNSWYVVNRTGLTDTIGLINRFFFINPTTGWAVTTRGGILKTTDAGENWFAQLNAGANVIFQSIHFVDSLYGWTANLSARPYKTTNGGQSWIQQTGLNIWESRDIYFLDSLTGLIVESNKLYKSTDAGVTWILNPDVTGFSIAARLSHYDDIIFVTGYTTYRTTNAGVDWLEYNEIDGVRINGLSLLGAGFGYAIGELGLVLKYYDENIPVELISFNSELKGNIVTLKWATATEINNQGFYVQRNRKDAVNWIDLAFINGAGTSTSINYYYFSDEITQFGKYKYRLKQIDFNGEYEYSNEVEVEYINKFDFYLSPNYPNPFNPSTKIDFNLTEKTFVRITLYDITGREIKKIIDEEMEAGNYTVSLNSEGIGSGVYFYEMITGSGFTAVNKLTILK</sequence>
<accession>A0A7V2ZHI1</accession>
<feature type="domain" description="Photosynthesis system II assembly factor Ycf48/Hcf136-like" evidence="3">
    <location>
        <begin position="83"/>
        <end position="170"/>
    </location>
</feature>
<dbReference type="PANTHER" id="PTHR47199:SF2">
    <property type="entry name" value="PHOTOSYSTEM II STABILITY_ASSEMBLY FACTOR HCF136, CHLOROPLASTIC"/>
    <property type="match status" value="1"/>
</dbReference>
<dbReference type="AlphaFoldDB" id="A0A7V2ZHI1"/>
<dbReference type="Pfam" id="PF18962">
    <property type="entry name" value="Por_Secre_tail"/>
    <property type="match status" value="1"/>
</dbReference>
<dbReference type="GO" id="GO:0009523">
    <property type="term" value="C:photosystem II"/>
    <property type="evidence" value="ECO:0007669"/>
    <property type="project" value="UniProtKB-KW"/>
</dbReference>
<feature type="domain" description="Photosynthesis system II assembly factor Ycf48/Hcf136-like" evidence="3">
    <location>
        <begin position="180"/>
        <end position="250"/>
    </location>
</feature>
<feature type="domain" description="Photosynthesis system II assembly factor Ycf48/Hcf136-like" evidence="3">
    <location>
        <begin position="375"/>
        <end position="512"/>
    </location>
</feature>
<dbReference type="GO" id="GO:0015979">
    <property type="term" value="P:photosynthesis"/>
    <property type="evidence" value="ECO:0007669"/>
    <property type="project" value="UniProtKB-KW"/>
</dbReference>
<name>A0A7V2ZHI1_9BACT</name>
<keyword evidence="1" id="KW-0602">Photosynthesis</keyword>
<evidence type="ECO:0000256" key="2">
    <source>
        <dbReference type="ARBA" id="ARBA00023276"/>
    </source>
</evidence>
<evidence type="ECO:0000256" key="1">
    <source>
        <dbReference type="ARBA" id="ARBA00022531"/>
    </source>
</evidence>
<evidence type="ECO:0000313" key="5">
    <source>
        <dbReference type="EMBL" id="HFI90071.1"/>
    </source>
</evidence>
<keyword evidence="2" id="KW-0604">Photosystem II</keyword>
<evidence type="ECO:0000259" key="4">
    <source>
        <dbReference type="Pfam" id="PF18962"/>
    </source>
</evidence>
<protein>
    <submittedName>
        <fullName evidence="5">T9SS type A sorting domain-containing protein</fullName>
    </submittedName>
</protein>
<dbReference type="InterPro" id="IPR013783">
    <property type="entry name" value="Ig-like_fold"/>
</dbReference>
<organism evidence="5">
    <name type="scientific">Ignavibacterium album</name>
    <dbReference type="NCBI Taxonomy" id="591197"/>
    <lineage>
        <taxon>Bacteria</taxon>
        <taxon>Pseudomonadati</taxon>
        <taxon>Ignavibacteriota</taxon>
        <taxon>Ignavibacteria</taxon>
        <taxon>Ignavibacteriales</taxon>
        <taxon>Ignavibacteriaceae</taxon>
        <taxon>Ignavibacterium</taxon>
    </lineage>
</organism>
<dbReference type="EMBL" id="DSUJ01000002">
    <property type="protein sequence ID" value="HFI90071.1"/>
    <property type="molecule type" value="Genomic_DNA"/>
</dbReference>